<dbReference type="InterPro" id="IPR040982">
    <property type="entry name" value="DNA_pol3_finger"/>
</dbReference>
<evidence type="ECO:0000256" key="8">
    <source>
        <dbReference type="ARBA" id="ARBA00022932"/>
    </source>
</evidence>
<gene>
    <name evidence="12" type="ordered locus">Pnuc_0606</name>
</gene>
<dbReference type="Pfam" id="PF17657">
    <property type="entry name" value="DNA_pol3_finger"/>
    <property type="match status" value="1"/>
</dbReference>
<dbReference type="GO" id="GO:0006260">
    <property type="term" value="P:DNA replication"/>
    <property type="evidence" value="ECO:0007669"/>
    <property type="project" value="UniProtKB-KW"/>
</dbReference>
<feature type="coiled-coil region" evidence="10">
    <location>
        <begin position="490"/>
        <end position="520"/>
    </location>
</feature>
<reference evidence="12 13" key="1">
    <citation type="journal article" date="2012" name="Stand. Genomic Sci.">
        <title>Complete genome sequence of Polynucleobacter necessarius subsp. asymbioticus type strain (QLW-P1DMWA-1(T)).</title>
        <authorList>
            <person name="Meincke L."/>
            <person name="Copeland A."/>
            <person name="Lapidus A."/>
            <person name="Lucas S."/>
            <person name="Berry K.W."/>
            <person name="Del Rio T.G."/>
            <person name="Hammon N."/>
            <person name="Dalin E."/>
            <person name="Tice H."/>
            <person name="Pitluck S."/>
            <person name="Richardson P."/>
            <person name="Bruce D."/>
            <person name="Goodwin L."/>
            <person name="Han C."/>
            <person name="Tapia R."/>
            <person name="Detter J.C."/>
            <person name="Schmutz J."/>
            <person name="Brettin T."/>
            <person name="Larimer F."/>
            <person name="Land M."/>
            <person name="Hauser L."/>
            <person name="Kyrpides N.C."/>
            <person name="Ivanova N."/>
            <person name="Goker M."/>
            <person name="Woyke T."/>
            <person name="Wu Q.L."/>
            <person name="Pockl M."/>
            <person name="Hahn M.W."/>
            <person name="Klenk H.P."/>
        </authorList>
    </citation>
    <scope>NUCLEOTIDE SEQUENCE [LARGE SCALE GENOMIC DNA]</scope>
    <source>
        <strain evidence="13">DSM 18221 / CIP 109841 / QLW-P1DMWA-1</strain>
    </source>
</reference>
<accession>A4SWG0</accession>
<keyword evidence="6 12" id="KW-0548">Nucleotidyltransferase</keyword>
<evidence type="ECO:0000256" key="10">
    <source>
        <dbReference type="SAM" id="Coils"/>
    </source>
</evidence>
<evidence type="ECO:0000313" key="12">
    <source>
        <dbReference type="EMBL" id="ABP33824.1"/>
    </source>
</evidence>
<sequence length="1204" mass="134082">MASPRFVHLRIHSEFSITDGVVRIDDAVATAVKDEMGALALTDLSNLFGLVRFYTAARSGGIKPIAGADVWVSNPQDPDQPHRLLLLVQNHSGYLNLCQLLSKASLDNQSRGRAEVDLAWFSEPAAKAEDKAAKRTMAYGLIALSAARNGEVGAALLADQEDMAKAAALRLEKLFPKSFYIEIQRGGHPQDEKHLQLACHLASELKLPVVATHPVQFMQRSDFIAHEARVCIAEGELLGNPRRQKKFNDEQYFLTQEEMEKRFADLPAAIANSVEIAKRCNLSLVLGQPRLPDFPTPPGITLDDYLLQQSEVGLERHMEKNFPDPEERAKEMSRYHDRLVFEVKTISQMGFPGYFLIVADFINWAKNNGVPVGPGRGSGAGSLVAYSLGITDLDPLRYNLLFERFLNPERVSMPDFDIDFCQHGRDRVIQYVKDKYGKDAVSQIATFGTMAARAAIRDVGRVLEQGYNFVDGIAKLVPNKPGQYMTIEMAKKEEKQLAEREKNEDEVRQLLSLAQQLEGMTRNVGMHAGGVLIAPGRLTDFCPLYTQESKDQDSSSVISQFDKDDVEAIGLVKFDFLGLTTLTILAAAERWIKALHADRKDWDIGEIPLDDEKAFDVLKKANTVAVFQLESRGMQGMLREAKPDRFEDIIALVALYRPGPMDLIPDFIERKHGRQKVEYPDPRIEPVLRETYGIMVYQEQVMQMAQMIGGYSLGGADMLRRAMGKKKPEEMAQHRKIFSDGAKAGGISEAKANEIYDLMERFAGYGFNKSHAAAYALLAYQTAWLKAYYPAEFMAANLSLAMDDTDKVKILYDDCLVNQIRVFSPDINTGVYEFTPLRAPDATPDSPISHIRYGLGAVRGTGEAAIESIVKAREADGPFKDLFDFCARVDRRQVNRRAIEALMRAGAFDSLYRDSVPAGGNLYDIRSTLLASLARAIEAAEQAEASIHQVSLFEVAGEEHRHLPELVREPIWSEKKRLQEEKASLGLCLTGHMFDAYRDETAHFIRQPLSKLVEGKDQLVAGIITSARMLTGQRGRMMIATIDDGTAAVEVTLYSEVYEPNRSWLKEDELLIAKVNVSPDKFSGGMRIVSEAVMDITGARMRFARNIHVCLDPAIDIRMLRSQIGPYLMANRARDPRQGAPFATPGSNEGVKGLMLTAAVTTSGGACLMQFPEEMRIYPDDACLHSLHQLLASKQSNAVEVQYH</sequence>
<dbReference type="Proteomes" id="UP000000231">
    <property type="component" value="Chromosome"/>
</dbReference>
<dbReference type="InterPro" id="IPR029460">
    <property type="entry name" value="DNAPol_HHH"/>
</dbReference>
<dbReference type="InterPro" id="IPR041931">
    <property type="entry name" value="DNA_pol3_alpha_thumb_dom"/>
</dbReference>
<dbReference type="InterPro" id="IPR011708">
    <property type="entry name" value="DNA_pol3_alpha_NTPase_dom"/>
</dbReference>
<evidence type="ECO:0000256" key="9">
    <source>
        <dbReference type="ARBA" id="ARBA00049244"/>
    </source>
</evidence>
<dbReference type="EMBL" id="CP000655">
    <property type="protein sequence ID" value="ABP33824.1"/>
    <property type="molecule type" value="Genomic_DNA"/>
</dbReference>
<evidence type="ECO:0000256" key="7">
    <source>
        <dbReference type="ARBA" id="ARBA00022705"/>
    </source>
</evidence>
<dbReference type="PANTHER" id="PTHR32294:SF0">
    <property type="entry name" value="DNA POLYMERASE III SUBUNIT ALPHA"/>
    <property type="match status" value="1"/>
</dbReference>
<dbReference type="InterPro" id="IPR049821">
    <property type="entry name" value="PolIIIA_DnaE1_PHP"/>
</dbReference>
<keyword evidence="7" id="KW-0235">DNA replication</keyword>
<evidence type="ECO:0000256" key="1">
    <source>
        <dbReference type="ARBA" id="ARBA00004496"/>
    </source>
</evidence>
<dbReference type="NCBIfam" id="TIGR00594">
    <property type="entry name" value="polc"/>
    <property type="match status" value="1"/>
</dbReference>
<dbReference type="InterPro" id="IPR004805">
    <property type="entry name" value="DnaE2/DnaE/PolC"/>
</dbReference>
<name>A4SWG0_POLAQ</name>
<dbReference type="EC" id="2.7.7.7" evidence="2"/>
<dbReference type="CDD" id="cd04485">
    <property type="entry name" value="DnaE_OBF"/>
    <property type="match status" value="1"/>
</dbReference>
<evidence type="ECO:0000256" key="6">
    <source>
        <dbReference type="ARBA" id="ARBA00022695"/>
    </source>
</evidence>
<evidence type="ECO:0000256" key="2">
    <source>
        <dbReference type="ARBA" id="ARBA00012417"/>
    </source>
</evidence>
<keyword evidence="10" id="KW-0175">Coiled coil</keyword>
<dbReference type="eggNOG" id="COG0587">
    <property type="taxonomic scope" value="Bacteria"/>
</dbReference>
<evidence type="ECO:0000259" key="11">
    <source>
        <dbReference type="SMART" id="SM00481"/>
    </source>
</evidence>
<keyword evidence="4" id="KW-0963">Cytoplasm</keyword>
<evidence type="ECO:0000256" key="5">
    <source>
        <dbReference type="ARBA" id="ARBA00022679"/>
    </source>
</evidence>
<dbReference type="GO" id="GO:0003887">
    <property type="term" value="F:DNA-directed DNA polymerase activity"/>
    <property type="evidence" value="ECO:0007669"/>
    <property type="project" value="UniProtKB-KW"/>
</dbReference>
<dbReference type="Gene3D" id="1.10.150.870">
    <property type="match status" value="1"/>
</dbReference>
<keyword evidence="8" id="KW-0239">DNA-directed DNA polymerase</keyword>
<keyword evidence="13" id="KW-1185">Reference proteome</keyword>
<comment type="catalytic activity">
    <reaction evidence="9">
        <text>DNA(n) + a 2'-deoxyribonucleoside 5'-triphosphate = DNA(n+1) + diphosphate</text>
        <dbReference type="Rhea" id="RHEA:22508"/>
        <dbReference type="Rhea" id="RHEA-COMP:17339"/>
        <dbReference type="Rhea" id="RHEA-COMP:17340"/>
        <dbReference type="ChEBI" id="CHEBI:33019"/>
        <dbReference type="ChEBI" id="CHEBI:61560"/>
        <dbReference type="ChEBI" id="CHEBI:173112"/>
        <dbReference type="EC" id="2.7.7.7"/>
    </reaction>
</comment>
<dbReference type="GO" id="GO:0008408">
    <property type="term" value="F:3'-5' exonuclease activity"/>
    <property type="evidence" value="ECO:0007669"/>
    <property type="project" value="InterPro"/>
</dbReference>
<dbReference type="Pfam" id="PF07733">
    <property type="entry name" value="DNA_pol3_alpha"/>
    <property type="match status" value="1"/>
</dbReference>
<dbReference type="InterPro" id="IPR016195">
    <property type="entry name" value="Pol/histidinol_Pase-like"/>
</dbReference>
<dbReference type="NCBIfam" id="NF004226">
    <property type="entry name" value="PRK05673.1"/>
    <property type="match status" value="1"/>
</dbReference>
<proteinExistence type="predicted"/>
<evidence type="ECO:0000256" key="4">
    <source>
        <dbReference type="ARBA" id="ARBA00022490"/>
    </source>
</evidence>
<dbReference type="SMART" id="SM00481">
    <property type="entry name" value="POLIIIAc"/>
    <property type="match status" value="1"/>
</dbReference>
<dbReference type="CDD" id="cd07433">
    <property type="entry name" value="PHP_PolIIIA_DnaE1"/>
    <property type="match status" value="1"/>
</dbReference>
<evidence type="ECO:0000256" key="3">
    <source>
        <dbReference type="ARBA" id="ARBA00019114"/>
    </source>
</evidence>
<dbReference type="Gene3D" id="3.20.20.140">
    <property type="entry name" value="Metal-dependent hydrolases"/>
    <property type="match status" value="1"/>
</dbReference>
<dbReference type="AlphaFoldDB" id="A4SWG0"/>
<protein>
    <recommendedName>
        <fullName evidence="3">DNA polymerase III subunit alpha</fullName>
        <ecNumber evidence="2">2.7.7.7</ecNumber>
    </recommendedName>
</protein>
<dbReference type="GeneID" id="31480963"/>
<evidence type="ECO:0000313" key="13">
    <source>
        <dbReference type="Proteomes" id="UP000000231"/>
    </source>
</evidence>
<keyword evidence="5 12" id="KW-0808">Transferase</keyword>
<dbReference type="GO" id="GO:0005737">
    <property type="term" value="C:cytoplasm"/>
    <property type="evidence" value="ECO:0007669"/>
    <property type="project" value="UniProtKB-SubCell"/>
</dbReference>
<dbReference type="PANTHER" id="PTHR32294">
    <property type="entry name" value="DNA POLYMERASE III SUBUNIT ALPHA"/>
    <property type="match status" value="1"/>
</dbReference>
<feature type="domain" description="Polymerase/histidinol phosphatase N-terminal" evidence="11">
    <location>
        <begin position="7"/>
        <end position="74"/>
    </location>
</feature>
<organism evidence="12 13">
    <name type="scientific">Polynucleobacter asymbioticus (strain DSM 18221 / CIP 109841 / QLW-P1DMWA-1)</name>
    <name type="common">Polynucleobacter necessarius subsp. asymbioticus</name>
    <dbReference type="NCBI Taxonomy" id="312153"/>
    <lineage>
        <taxon>Bacteria</taxon>
        <taxon>Pseudomonadati</taxon>
        <taxon>Pseudomonadota</taxon>
        <taxon>Betaproteobacteria</taxon>
        <taxon>Burkholderiales</taxon>
        <taxon>Burkholderiaceae</taxon>
        <taxon>Polynucleobacter</taxon>
    </lineage>
</organism>
<dbReference type="HOGENOM" id="CLU_001600_0_0_4"/>
<dbReference type="InterPro" id="IPR004013">
    <property type="entry name" value="PHP_dom"/>
</dbReference>
<dbReference type="KEGG" id="pnu:Pnuc_0606"/>
<comment type="subcellular location">
    <subcellularLocation>
        <location evidence="1">Cytoplasm</location>
    </subcellularLocation>
</comment>
<dbReference type="Gene3D" id="1.10.10.1600">
    <property type="entry name" value="Bacterial DNA polymerase III alpha subunit, thumb domain"/>
    <property type="match status" value="1"/>
</dbReference>
<dbReference type="InterPro" id="IPR003141">
    <property type="entry name" value="Pol/His_phosphatase_N"/>
</dbReference>
<dbReference type="Pfam" id="PF02811">
    <property type="entry name" value="PHP"/>
    <property type="match status" value="1"/>
</dbReference>
<dbReference type="Pfam" id="PF14579">
    <property type="entry name" value="HHH_6"/>
    <property type="match status" value="1"/>
</dbReference>
<dbReference type="RefSeq" id="WP_011902449.1">
    <property type="nucleotide sequence ID" value="NC_009379.1"/>
</dbReference>
<dbReference type="SUPFAM" id="SSF89550">
    <property type="entry name" value="PHP domain-like"/>
    <property type="match status" value="1"/>
</dbReference>